<protein>
    <submittedName>
        <fullName evidence="3">Uncharacterized protein</fullName>
    </submittedName>
</protein>
<reference evidence="3 4" key="1">
    <citation type="submission" date="2020-02" db="EMBL/GenBank/DDBJ databases">
        <title>Complete genome sequences of six Lactobacillus iners strains isolated from the human vagina.</title>
        <authorList>
            <person name="France M.T."/>
            <person name="Rutt L."/>
            <person name="Narina S."/>
            <person name="Arbaugh S."/>
            <person name="Humphrys M.S."/>
            <person name="Ma B."/>
            <person name="Hayward M.R."/>
            <person name="Relman D."/>
            <person name="Kwon D.S."/>
            <person name="Ravel J."/>
        </authorList>
    </citation>
    <scope>NUCLEOTIDE SEQUENCE [LARGE SCALE GENOMIC DNA]</scope>
    <source>
        <strain evidence="3 4">C0210C1</strain>
        <plasmid evidence="4">pc0210c1</plasmid>
    </source>
</reference>
<geneLocation type="plasmid" evidence="4">
    <name>pc0210c1</name>
</geneLocation>
<dbReference type="AlphaFoldDB" id="A0A6G7BAP7"/>
<dbReference type="Proteomes" id="UP000501676">
    <property type="component" value="Plasmid pC0210C1"/>
</dbReference>
<feature type="compositionally biased region" description="Basic and acidic residues" evidence="1">
    <location>
        <begin position="402"/>
        <end position="420"/>
    </location>
</feature>
<evidence type="ECO:0000313" key="4">
    <source>
        <dbReference type="Proteomes" id="UP000501676"/>
    </source>
</evidence>
<organism evidence="3 4">
    <name type="scientific">Lactobacillus iners</name>
    <dbReference type="NCBI Taxonomy" id="147802"/>
    <lineage>
        <taxon>Bacteria</taxon>
        <taxon>Bacillati</taxon>
        <taxon>Bacillota</taxon>
        <taxon>Bacilli</taxon>
        <taxon>Lactobacillales</taxon>
        <taxon>Lactobacillaceae</taxon>
        <taxon>Lactobacillus</taxon>
    </lineage>
</organism>
<keyword evidence="2" id="KW-0472">Membrane</keyword>
<evidence type="ECO:0000256" key="1">
    <source>
        <dbReference type="SAM" id="MobiDB-lite"/>
    </source>
</evidence>
<keyword evidence="3" id="KW-0614">Plasmid</keyword>
<feature type="transmembrane region" description="Helical" evidence="2">
    <location>
        <begin position="221"/>
        <end position="242"/>
    </location>
</feature>
<dbReference type="EMBL" id="CP049229">
    <property type="protein sequence ID" value="QIH24488.1"/>
    <property type="molecule type" value="Genomic_DNA"/>
</dbReference>
<sequence>MAYSVLLGMEDVAAQSYRILLEENTDKLKILPSNVPIFHNLMDALLRATPKPDIFYLQMCSIKFDSQNIKDIEREILTAFFAIRKDPRLRQLRIAVQTSPNVSTEFINKLTLFNIWDIFVTDGKIDLSAVARQLSKPADIVNVQHYICESLSETQPTHSLPDSKIKHTNTSLKGNSLKGNIGHSVSTVVPPHPQKSDLYPGNKRVNRSRLKSENKKDRIKFYRISAILILVILVMGCLYIFYFNKNNIHNSTQRIPSFNTLIQSKKYILAAKYYNSRGIEIENKMLADTSVKDKGHIAHKILKYNSSDAIQFDNCYFDQDYDAASNIYESSDDSELIHLSQTRRIMVAYSLMKTGQADKALKIAEPLDNKQFVERIKIYKQFYDANKILKSKINSGELSEQDLEKAREQVKDNEKEMNKI</sequence>
<keyword evidence="2" id="KW-0812">Transmembrane</keyword>
<evidence type="ECO:0000256" key="2">
    <source>
        <dbReference type="SAM" id="Phobius"/>
    </source>
</evidence>
<dbReference type="RefSeq" id="WP_164824164.1">
    <property type="nucleotide sequence ID" value="NZ_CP049229.1"/>
</dbReference>
<feature type="region of interest" description="Disordered" evidence="1">
    <location>
        <begin position="400"/>
        <end position="420"/>
    </location>
</feature>
<proteinExistence type="predicted"/>
<name>A0A6G7BAP7_9LACO</name>
<gene>
    <name evidence="3" type="ORF">G6Z83_07145</name>
</gene>
<evidence type="ECO:0000313" key="3">
    <source>
        <dbReference type="EMBL" id="QIH24488.1"/>
    </source>
</evidence>
<accession>A0A6G7BAP7</accession>
<keyword evidence="2" id="KW-1133">Transmembrane helix</keyword>